<evidence type="ECO:0000313" key="1">
    <source>
        <dbReference type="EnsemblMetazoa" id="XP_020915398.2"/>
    </source>
</evidence>
<dbReference type="GeneID" id="110252889"/>
<dbReference type="AlphaFoldDB" id="A0A913Y698"/>
<dbReference type="KEGG" id="epa:110252889"/>
<dbReference type="EnsemblMetazoa" id="XM_021059739.2">
    <property type="protein sequence ID" value="XP_020915398.2"/>
    <property type="gene ID" value="LOC110252889"/>
</dbReference>
<name>A0A913Y698_EXADI</name>
<reference evidence="1" key="1">
    <citation type="submission" date="2022-11" db="UniProtKB">
        <authorList>
            <consortium name="EnsemblMetazoa"/>
        </authorList>
    </citation>
    <scope>IDENTIFICATION</scope>
</reference>
<keyword evidence="2" id="KW-1185">Reference proteome</keyword>
<accession>A0A913Y698</accession>
<evidence type="ECO:0000313" key="2">
    <source>
        <dbReference type="Proteomes" id="UP000887567"/>
    </source>
</evidence>
<proteinExistence type="predicted"/>
<organism evidence="1 2">
    <name type="scientific">Exaiptasia diaphana</name>
    <name type="common">Tropical sea anemone</name>
    <name type="synonym">Aiptasia pulchella</name>
    <dbReference type="NCBI Taxonomy" id="2652724"/>
    <lineage>
        <taxon>Eukaryota</taxon>
        <taxon>Metazoa</taxon>
        <taxon>Cnidaria</taxon>
        <taxon>Anthozoa</taxon>
        <taxon>Hexacorallia</taxon>
        <taxon>Actiniaria</taxon>
        <taxon>Aiptasiidae</taxon>
        <taxon>Exaiptasia</taxon>
    </lineage>
</organism>
<sequence length="80" mass="8803">MIATCHLYHLEVYAKLTWAGSFANIAVKSPGDLSWSPIPTELLYLNKPGSRNLHFNLTKNITPHISLGSNLVIKGVLSKT</sequence>
<protein>
    <submittedName>
        <fullName evidence="1">Uncharacterized protein</fullName>
    </submittedName>
</protein>
<dbReference type="RefSeq" id="XP_020915398.2">
    <property type="nucleotide sequence ID" value="XM_021059739.2"/>
</dbReference>
<dbReference type="Proteomes" id="UP000887567">
    <property type="component" value="Unplaced"/>
</dbReference>